<dbReference type="OrthoDB" id="1717320at2759"/>
<dbReference type="GO" id="GO:0005774">
    <property type="term" value="C:vacuolar membrane"/>
    <property type="evidence" value="ECO:0007669"/>
    <property type="project" value="UniProtKB-SubCell"/>
</dbReference>
<proteinExistence type="predicted"/>
<comment type="catalytic activity">
    <reaction evidence="4">
        <text>a 1,2-diacyl-sn-glycero-3-phospho-(1D-myo-inositol-3,5-bisphosphate) + H2O = a 1,2-diacyl-sn-glycero-3-phospho-(1D-myo-inositol-3-phosphate) + phosphate</text>
        <dbReference type="Rhea" id="RHEA:32955"/>
        <dbReference type="ChEBI" id="CHEBI:15377"/>
        <dbReference type="ChEBI" id="CHEBI:43474"/>
        <dbReference type="ChEBI" id="CHEBI:57923"/>
        <dbReference type="ChEBI" id="CHEBI:58088"/>
    </reaction>
</comment>
<feature type="domain" description="SAC" evidence="6">
    <location>
        <begin position="93"/>
        <end position="163"/>
    </location>
</feature>
<evidence type="ECO:0000313" key="7">
    <source>
        <dbReference type="EMBL" id="KAF9600222.1"/>
    </source>
</evidence>
<name>A0A835HL02_9MAGN</name>
<dbReference type="PANTHER" id="PTHR45738:SF3">
    <property type="entry name" value="OS03G0182400 PROTEIN"/>
    <property type="match status" value="1"/>
</dbReference>
<dbReference type="Proteomes" id="UP000631114">
    <property type="component" value="Unassembled WGS sequence"/>
</dbReference>
<evidence type="ECO:0000256" key="3">
    <source>
        <dbReference type="ARBA" id="ARBA00023136"/>
    </source>
</evidence>
<protein>
    <recommendedName>
        <fullName evidence="6">SAC domain-containing protein</fullName>
    </recommendedName>
</protein>
<evidence type="ECO:0000313" key="8">
    <source>
        <dbReference type="Proteomes" id="UP000631114"/>
    </source>
</evidence>
<reference evidence="7 8" key="1">
    <citation type="submission" date="2020-10" db="EMBL/GenBank/DDBJ databases">
        <title>The Coptis chinensis genome and diversification of protoberbering-type alkaloids.</title>
        <authorList>
            <person name="Wang B."/>
            <person name="Shu S."/>
            <person name="Song C."/>
            <person name="Liu Y."/>
        </authorList>
    </citation>
    <scope>NUCLEOTIDE SEQUENCE [LARGE SCALE GENOMIC DNA]</scope>
    <source>
        <strain evidence="7">HL-2020</strain>
        <tissue evidence="7">Leaf</tissue>
    </source>
</reference>
<dbReference type="InterPro" id="IPR002013">
    <property type="entry name" value="SAC_dom"/>
</dbReference>
<comment type="subunit">
    <text evidence="5">Component of the PI(3,5)P2 regulatory complex at least composed of ATG18, SAC/FIG4, FAB1 and VAC14.</text>
</comment>
<organism evidence="7 8">
    <name type="scientific">Coptis chinensis</name>
    <dbReference type="NCBI Taxonomy" id="261450"/>
    <lineage>
        <taxon>Eukaryota</taxon>
        <taxon>Viridiplantae</taxon>
        <taxon>Streptophyta</taxon>
        <taxon>Embryophyta</taxon>
        <taxon>Tracheophyta</taxon>
        <taxon>Spermatophyta</taxon>
        <taxon>Magnoliopsida</taxon>
        <taxon>Ranunculales</taxon>
        <taxon>Ranunculaceae</taxon>
        <taxon>Coptidoideae</taxon>
        <taxon>Coptis</taxon>
    </lineage>
</organism>
<evidence type="ECO:0000256" key="5">
    <source>
        <dbReference type="ARBA" id="ARBA00023464"/>
    </source>
</evidence>
<evidence type="ECO:0000256" key="4">
    <source>
        <dbReference type="ARBA" id="ARBA00023337"/>
    </source>
</evidence>
<dbReference type="EMBL" id="JADFTS010000006">
    <property type="protein sequence ID" value="KAF9600222.1"/>
    <property type="molecule type" value="Genomic_DNA"/>
</dbReference>
<keyword evidence="8" id="KW-1185">Reference proteome</keyword>
<dbReference type="PANTHER" id="PTHR45738">
    <property type="entry name" value="POLYPHOSPHOINOSITIDE PHOSPHATASE"/>
    <property type="match status" value="1"/>
</dbReference>
<keyword evidence="2" id="KW-0378">Hydrolase</keyword>
<keyword evidence="3" id="KW-0472">Membrane</keyword>
<evidence type="ECO:0000259" key="6">
    <source>
        <dbReference type="PROSITE" id="PS50275"/>
    </source>
</evidence>
<dbReference type="GO" id="GO:0046856">
    <property type="term" value="P:phosphatidylinositol dephosphorylation"/>
    <property type="evidence" value="ECO:0007669"/>
    <property type="project" value="InterPro"/>
</dbReference>
<dbReference type="AlphaFoldDB" id="A0A835HL02"/>
<dbReference type="PROSITE" id="PS50275">
    <property type="entry name" value="SAC"/>
    <property type="match status" value="1"/>
</dbReference>
<accession>A0A835HL02</accession>
<dbReference type="InterPro" id="IPR043573">
    <property type="entry name" value="Fig4-like"/>
</dbReference>
<comment type="subcellular location">
    <subcellularLocation>
        <location evidence="1">Vacuole membrane</location>
        <topology evidence="1">Peripheral membrane protein</topology>
    </subcellularLocation>
</comment>
<gene>
    <name evidence="7" type="ORF">IFM89_005046</name>
</gene>
<evidence type="ECO:0000256" key="1">
    <source>
        <dbReference type="ARBA" id="ARBA00004148"/>
    </source>
</evidence>
<sequence>MHITQEKKHQESILHAEFANAIKFINNDLPEASRIKFLHWDIHKHCRSRNGGRQSSAHIYFDGKIENIDNLESQPGPHNEDINENQSLKPLKFQKGVLRTNCIDCLDRTNVAQYSYGLAALGHQLRALGFIDEPRVDLSSPLADDLMQLYEAMGDTLALQYGGSPTHNKIYVHVMQHYRQELIQDLDSLVEDPHKGTSHAAMIRC</sequence>
<evidence type="ECO:0000256" key="2">
    <source>
        <dbReference type="ARBA" id="ARBA00022801"/>
    </source>
</evidence>
<comment type="caution">
    <text evidence="7">The sequence shown here is derived from an EMBL/GenBank/DDBJ whole genome shotgun (WGS) entry which is preliminary data.</text>
</comment>
<dbReference type="GO" id="GO:0043813">
    <property type="term" value="F:phosphatidylinositol-3,5-bisphosphate 5-phosphatase activity"/>
    <property type="evidence" value="ECO:0007669"/>
    <property type="project" value="InterPro"/>
</dbReference>